<evidence type="ECO:0000256" key="4">
    <source>
        <dbReference type="ARBA" id="ARBA00022692"/>
    </source>
</evidence>
<dbReference type="Proteomes" id="UP000228758">
    <property type="component" value="Unassembled WGS sequence"/>
</dbReference>
<feature type="domain" description="Cation/H+ exchanger transmembrane" evidence="11">
    <location>
        <begin position="13"/>
        <end position="447"/>
    </location>
</feature>
<feature type="transmembrane region" description="Helical" evidence="10">
    <location>
        <begin position="392"/>
        <end position="411"/>
    </location>
</feature>
<organism evidence="12 13">
    <name type="scientific">Diaminobutyricimonas aerilata</name>
    <dbReference type="NCBI Taxonomy" id="1162967"/>
    <lineage>
        <taxon>Bacteria</taxon>
        <taxon>Bacillati</taxon>
        <taxon>Actinomycetota</taxon>
        <taxon>Actinomycetes</taxon>
        <taxon>Micrococcales</taxon>
        <taxon>Microbacteriaceae</taxon>
        <taxon>Diaminobutyricimonas</taxon>
    </lineage>
</organism>
<evidence type="ECO:0000256" key="9">
    <source>
        <dbReference type="ARBA" id="ARBA00023201"/>
    </source>
</evidence>
<evidence type="ECO:0000313" key="13">
    <source>
        <dbReference type="Proteomes" id="UP000228758"/>
    </source>
</evidence>
<evidence type="ECO:0000313" key="12">
    <source>
        <dbReference type="EMBL" id="PJJ71792.1"/>
    </source>
</evidence>
<evidence type="ECO:0000256" key="7">
    <source>
        <dbReference type="ARBA" id="ARBA00023065"/>
    </source>
</evidence>
<feature type="transmembrane region" description="Helical" evidence="10">
    <location>
        <begin position="275"/>
        <end position="296"/>
    </location>
</feature>
<comment type="subcellular location">
    <subcellularLocation>
        <location evidence="1">Cell membrane</location>
        <topology evidence="1">Multi-pass membrane protein</topology>
    </subcellularLocation>
</comment>
<evidence type="ECO:0000256" key="5">
    <source>
        <dbReference type="ARBA" id="ARBA00022989"/>
    </source>
</evidence>
<dbReference type="InterPro" id="IPR006153">
    <property type="entry name" value="Cation/H_exchanger_TM"/>
</dbReference>
<keyword evidence="3" id="KW-1003">Cell membrane</keyword>
<dbReference type="GO" id="GO:0005886">
    <property type="term" value="C:plasma membrane"/>
    <property type="evidence" value="ECO:0007669"/>
    <property type="project" value="UniProtKB-SubCell"/>
</dbReference>
<keyword evidence="5 10" id="KW-1133">Transmembrane helix</keyword>
<comment type="caution">
    <text evidence="12">The sequence shown here is derived from an EMBL/GenBank/DDBJ whole genome shotgun (WGS) entry which is preliminary data.</text>
</comment>
<sequence length="572" mass="61394">MEIGFVAVLGLLAIVAVSAFAPKVGVAAPLILTVVGIAFGLLPGVPDVEVPPEWILAGVLPPLLYSSAITLPVVDFRRDFGTISALSVVLVVVSAVLTGLVLAALLPGVGLASAIALGAVISPTDVVAATSIGKRLGLPSRLTTILEGEGLVNDATALVLLRSAVAVGALSTDVEMDALDVVGDFGYAVAVAVAIGFVVGFATVWVRRRLADPVLDTAISFAVPFLAYLPAEHLDASGVLAVVVAGLYTGHNGARHFSAQARIAQRLNWRTVQFVLENAVFLVMGVQITSIVSEVVESRASVVLAVVIGLVLSLVLAVVRFLFVAPLLLAVRRSMRRAERGHRRFERVLEYWRSLRMLDPRQERRRERAETAFERRGNDLAQLRTEGLGWRGGLVLGWSGMRGVVTLAAAQSLPVDTPDRAQLVLIAFTVAITTLLVQGSTLPWVIRRSGVRGSDETADNRELATLLDEINEAGLTTLDDEDPDDEVVQRVRHDTLLGAQSAWERARVDDGDVEAPHSRYRALRRDVLAAEREALLDARSRRAYPSRILRRAQALLDLEETRLAQADGSADH</sequence>
<feature type="transmembrane region" description="Helical" evidence="10">
    <location>
        <begin position="54"/>
        <end position="74"/>
    </location>
</feature>
<feature type="transmembrane region" description="Helical" evidence="10">
    <location>
        <begin position="423"/>
        <end position="446"/>
    </location>
</feature>
<feature type="transmembrane region" description="Helical" evidence="10">
    <location>
        <begin position="185"/>
        <end position="206"/>
    </location>
</feature>
<evidence type="ECO:0000256" key="6">
    <source>
        <dbReference type="ARBA" id="ARBA00023053"/>
    </source>
</evidence>
<keyword evidence="8 10" id="KW-0472">Membrane</keyword>
<dbReference type="PANTHER" id="PTHR10110:SF86">
    <property type="entry name" value="SODIUM_HYDROGEN EXCHANGER 7"/>
    <property type="match status" value="1"/>
</dbReference>
<keyword evidence="2" id="KW-0813">Transport</keyword>
<dbReference type="RefSeq" id="WP_100364055.1">
    <property type="nucleotide sequence ID" value="NZ_PGFF01000001.1"/>
</dbReference>
<dbReference type="EMBL" id="PGFF01000001">
    <property type="protein sequence ID" value="PJJ71792.1"/>
    <property type="molecule type" value="Genomic_DNA"/>
</dbReference>
<keyword evidence="9" id="KW-0739">Sodium transport</keyword>
<keyword evidence="4 10" id="KW-0812">Transmembrane</keyword>
<dbReference type="GO" id="GO:0015386">
    <property type="term" value="F:potassium:proton antiporter activity"/>
    <property type="evidence" value="ECO:0007669"/>
    <property type="project" value="TreeGrafter"/>
</dbReference>
<dbReference type="Gene3D" id="6.10.140.1330">
    <property type="match status" value="1"/>
</dbReference>
<dbReference type="GO" id="GO:0098719">
    <property type="term" value="P:sodium ion import across plasma membrane"/>
    <property type="evidence" value="ECO:0007669"/>
    <property type="project" value="TreeGrafter"/>
</dbReference>
<keyword evidence="6" id="KW-0915">Sodium</keyword>
<evidence type="ECO:0000256" key="1">
    <source>
        <dbReference type="ARBA" id="ARBA00004651"/>
    </source>
</evidence>
<evidence type="ECO:0000256" key="8">
    <source>
        <dbReference type="ARBA" id="ARBA00023136"/>
    </source>
</evidence>
<proteinExistence type="predicted"/>
<dbReference type="PANTHER" id="PTHR10110">
    <property type="entry name" value="SODIUM/HYDROGEN EXCHANGER"/>
    <property type="match status" value="1"/>
</dbReference>
<dbReference type="AlphaFoldDB" id="A0A2M9CIT9"/>
<dbReference type="GO" id="GO:0051453">
    <property type="term" value="P:regulation of intracellular pH"/>
    <property type="evidence" value="ECO:0007669"/>
    <property type="project" value="TreeGrafter"/>
</dbReference>
<name>A0A2M9CIT9_9MICO</name>
<evidence type="ECO:0000256" key="10">
    <source>
        <dbReference type="SAM" id="Phobius"/>
    </source>
</evidence>
<dbReference type="OrthoDB" id="57886at2"/>
<evidence type="ECO:0000256" key="3">
    <source>
        <dbReference type="ARBA" id="ARBA00022475"/>
    </source>
</evidence>
<dbReference type="Pfam" id="PF00999">
    <property type="entry name" value="Na_H_Exchanger"/>
    <property type="match status" value="1"/>
</dbReference>
<evidence type="ECO:0000256" key="2">
    <source>
        <dbReference type="ARBA" id="ARBA00022448"/>
    </source>
</evidence>
<accession>A0A2M9CIT9</accession>
<keyword evidence="13" id="KW-1185">Reference proteome</keyword>
<evidence type="ECO:0000259" key="11">
    <source>
        <dbReference type="Pfam" id="PF00999"/>
    </source>
</evidence>
<dbReference type="InterPro" id="IPR018422">
    <property type="entry name" value="Cation/H_exchanger_CPA1"/>
</dbReference>
<keyword evidence="7" id="KW-0406">Ion transport</keyword>
<reference evidence="12 13" key="1">
    <citation type="submission" date="2017-11" db="EMBL/GenBank/DDBJ databases">
        <title>Genomic Encyclopedia of Archaeal and Bacterial Type Strains, Phase II (KMG-II): From Individual Species to Whole Genera.</title>
        <authorList>
            <person name="Goeker M."/>
        </authorList>
    </citation>
    <scope>NUCLEOTIDE SEQUENCE [LARGE SCALE GENOMIC DNA]</scope>
    <source>
        <strain evidence="12 13">DSM 27393</strain>
    </source>
</reference>
<feature type="transmembrane region" description="Helical" evidence="10">
    <location>
        <begin position="86"/>
        <end position="105"/>
    </location>
</feature>
<dbReference type="GO" id="GO:0015385">
    <property type="term" value="F:sodium:proton antiporter activity"/>
    <property type="evidence" value="ECO:0007669"/>
    <property type="project" value="InterPro"/>
</dbReference>
<feature type="transmembrane region" description="Helical" evidence="10">
    <location>
        <begin position="302"/>
        <end position="331"/>
    </location>
</feature>
<protein>
    <submittedName>
        <fullName evidence="12">CPA1 family monovalent cation:H+ antiporter</fullName>
    </submittedName>
</protein>
<gene>
    <name evidence="12" type="ORF">CLV46_1345</name>
</gene>